<dbReference type="GO" id="GO:0003723">
    <property type="term" value="F:RNA binding"/>
    <property type="evidence" value="ECO:0007669"/>
    <property type="project" value="UniProtKB-KW"/>
</dbReference>
<sequence>MLIRYGTNGKGRRVKIANIYTIEEHGITTGMIDSDALKIIKRLRHAGYNAYVVGGAVRDLLLNKTPKDFDIATDAHPRQIKKLFYNAKIIGKRFRLVHIQFQNKIIEVSTFRGLTPGDEQNTFGTIEDDVKRRDFSFNALYYSPVEEQLLDYIGGYDDVKQGRIRSLIPLDVTFKEDPVRLIRTVKYASTTGFQLPGKIKKALKKYSSELDRAAVSRLTEELMKILACGSSNQIFRYCMEYDMLKYIVPVIASNATEEMMDSLVTLDSEILERHGVKREYMLYALTRTYLNKPTESMIKTKTAFREVFKEMKAIIAPLTPPNIEVEKAVVLYFKELGISVRIPNQHSNAKYRRGGKRRRPQHRKGRPAESTTK</sequence>
<dbReference type="InterPro" id="IPR010206">
    <property type="entry name" value="PolA_pol_I"/>
</dbReference>
<dbReference type="PANTHER" id="PTHR43051">
    <property type="entry name" value="POLYNUCLEOTIDE ADENYLYLTRANSFERASE FAMILY PROTEIN"/>
    <property type="match status" value="1"/>
</dbReference>
<dbReference type="GO" id="GO:1990817">
    <property type="term" value="F:poly(A) RNA polymerase activity"/>
    <property type="evidence" value="ECO:0007669"/>
    <property type="project" value="UniProtKB-EC"/>
</dbReference>
<dbReference type="Pfam" id="PF12627">
    <property type="entry name" value="PolyA_pol_RNAbd"/>
    <property type="match status" value="1"/>
</dbReference>
<evidence type="ECO:0000259" key="6">
    <source>
        <dbReference type="Pfam" id="PF12627"/>
    </source>
</evidence>
<feature type="region of interest" description="Disordered" evidence="4">
    <location>
        <begin position="347"/>
        <end position="373"/>
    </location>
</feature>
<dbReference type="InterPro" id="IPR052191">
    <property type="entry name" value="tRNA_ntf/polyA_polymerase_I"/>
</dbReference>
<keyword evidence="2" id="KW-0547">Nucleotide-binding</keyword>
<reference evidence="7 8" key="1">
    <citation type="submission" date="2022-12" db="EMBL/GenBank/DDBJ databases">
        <title>Metagenome assembled genome from gulf of manar.</title>
        <authorList>
            <person name="Kohli P."/>
            <person name="Pk S."/>
            <person name="Venkata Ramana C."/>
            <person name="Sasikala C."/>
        </authorList>
    </citation>
    <scope>NUCLEOTIDE SEQUENCE [LARGE SCALE GENOMIC DNA]</scope>
    <source>
        <strain evidence="7">JB008</strain>
    </source>
</reference>
<dbReference type="Proteomes" id="UP001221217">
    <property type="component" value="Unassembled WGS sequence"/>
</dbReference>
<evidence type="ECO:0000256" key="4">
    <source>
        <dbReference type="SAM" id="MobiDB-lite"/>
    </source>
</evidence>
<dbReference type="SUPFAM" id="SSF81891">
    <property type="entry name" value="Poly A polymerase C-terminal region-like"/>
    <property type="match status" value="1"/>
</dbReference>
<dbReference type="GO" id="GO:0006396">
    <property type="term" value="P:RNA processing"/>
    <property type="evidence" value="ECO:0007669"/>
    <property type="project" value="InterPro"/>
</dbReference>
<dbReference type="SUPFAM" id="SSF81301">
    <property type="entry name" value="Nucleotidyltransferase"/>
    <property type="match status" value="1"/>
</dbReference>
<feature type="domain" description="Poly A polymerase head" evidence="5">
    <location>
        <begin position="50"/>
        <end position="165"/>
    </location>
</feature>
<dbReference type="AlphaFoldDB" id="A0AAJ1MN80"/>
<evidence type="ECO:0000256" key="1">
    <source>
        <dbReference type="ARBA" id="ARBA00022679"/>
    </source>
</evidence>
<name>A0AAJ1MN80_9SPIO</name>
<evidence type="ECO:0000256" key="2">
    <source>
        <dbReference type="ARBA" id="ARBA00022741"/>
    </source>
</evidence>
<gene>
    <name evidence="7" type="primary">pcnB</name>
    <name evidence="7" type="ORF">PQJ61_11940</name>
</gene>
<organism evidence="7 8">
    <name type="scientific">Candidatus Thalassospirochaeta sargassi</name>
    <dbReference type="NCBI Taxonomy" id="3119039"/>
    <lineage>
        <taxon>Bacteria</taxon>
        <taxon>Pseudomonadati</taxon>
        <taxon>Spirochaetota</taxon>
        <taxon>Spirochaetia</taxon>
        <taxon>Spirochaetales</taxon>
        <taxon>Spirochaetaceae</taxon>
        <taxon>Candidatus Thalassospirochaeta</taxon>
    </lineage>
</organism>
<dbReference type="GO" id="GO:0000166">
    <property type="term" value="F:nucleotide binding"/>
    <property type="evidence" value="ECO:0007669"/>
    <property type="project" value="UniProtKB-KW"/>
</dbReference>
<dbReference type="NCBIfam" id="TIGR01942">
    <property type="entry name" value="pcnB"/>
    <property type="match status" value="1"/>
</dbReference>
<dbReference type="PANTHER" id="PTHR43051:SF1">
    <property type="entry name" value="POLYNUCLEOTIDE ADENYLYLTRANSFERASE FAMILY PROTEIN"/>
    <property type="match status" value="1"/>
</dbReference>
<dbReference type="EMBL" id="JAQQAL010000025">
    <property type="protein sequence ID" value="MDC7227465.1"/>
    <property type="molecule type" value="Genomic_DNA"/>
</dbReference>
<feature type="domain" description="tRNA nucleotidyltransferase/poly(A) polymerase RNA and SrmB- binding" evidence="6">
    <location>
        <begin position="192"/>
        <end position="252"/>
    </location>
</feature>
<proteinExistence type="inferred from homology"/>
<dbReference type="InterPro" id="IPR043519">
    <property type="entry name" value="NT_sf"/>
</dbReference>
<dbReference type="EC" id="2.7.7.19" evidence="7"/>
<dbReference type="Gene3D" id="1.10.3090.10">
    <property type="entry name" value="cca-adding enzyme, domain 2"/>
    <property type="match status" value="1"/>
</dbReference>
<evidence type="ECO:0000256" key="3">
    <source>
        <dbReference type="RuleBase" id="RU003953"/>
    </source>
</evidence>
<dbReference type="Pfam" id="PF01743">
    <property type="entry name" value="PolyA_pol"/>
    <property type="match status" value="1"/>
</dbReference>
<dbReference type="Gene3D" id="3.30.460.10">
    <property type="entry name" value="Beta Polymerase, domain 2"/>
    <property type="match status" value="1"/>
</dbReference>
<evidence type="ECO:0000313" key="7">
    <source>
        <dbReference type="EMBL" id="MDC7227465.1"/>
    </source>
</evidence>
<keyword evidence="7" id="KW-0548">Nucleotidyltransferase</keyword>
<keyword evidence="3" id="KW-0694">RNA-binding</keyword>
<dbReference type="CDD" id="cd05398">
    <property type="entry name" value="NT_ClassII-CCAase"/>
    <property type="match status" value="1"/>
</dbReference>
<evidence type="ECO:0000313" key="8">
    <source>
        <dbReference type="Proteomes" id="UP001221217"/>
    </source>
</evidence>
<dbReference type="GO" id="GO:0043633">
    <property type="term" value="P:polyadenylation-dependent RNA catabolic process"/>
    <property type="evidence" value="ECO:0007669"/>
    <property type="project" value="InterPro"/>
</dbReference>
<comment type="similarity">
    <text evidence="3">Belongs to the tRNA nucleotidyltransferase/poly(A) polymerase family.</text>
</comment>
<dbReference type="InterPro" id="IPR002646">
    <property type="entry name" value="PolA_pol_head_dom"/>
</dbReference>
<feature type="compositionally biased region" description="Basic residues" evidence="4">
    <location>
        <begin position="349"/>
        <end position="365"/>
    </location>
</feature>
<dbReference type="InterPro" id="IPR032828">
    <property type="entry name" value="PolyA_RNA-bd"/>
</dbReference>
<comment type="caution">
    <text evidence="7">The sequence shown here is derived from an EMBL/GenBank/DDBJ whole genome shotgun (WGS) entry which is preliminary data.</text>
</comment>
<accession>A0AAJ1MN80</accession>
<keyword evidence="1 3" id="KW-0808">Transferase</keyword>
<protein>
    <submittedName>
        <fullName evidence="7">Polynucleotide adenylyltransferase PcnB</fullName>
        <ecNumber evidence="7">2.7.7.19</ecNumber>
    </submittedName>
</protein>
<evidence type="ECO:0000259" key="5">
    <source>
        <dbReference type="Pfam" id="PF01743"/>
    </source>
</evidence>